<evidence type="ECO:0000256" key="1">
    <source>
        <dbReference type="ARBA" id="ARBA00004173"/>
    </source>
</evidence>
<protein>
    <recommendedName>
        <fullName evidence="6">Large ribosomal subunit protein mL53</fullName>
    </recommendedName>
</protein>
<sequence length="98" mass="11085">MLTKYLTGVTTAFSPFNARSGKTVRNFLALLPPNARSTMAIDVKMFGQSEALKPATLTLKFKDGKEMQLDLEKMKIKDIQVEVDRHSRILRRKDELSG</sequence>
<keyword evidence="3 7" id="KW-0689">Ribosomal protein</keyword>
<evidence type="ECO:0000313" key="7">
    <source>
        <dbReference type="EMBL" id="KAK0322532.1"/>
    </source>
</evidence>
<dbReference type="Proteomes" id="UP000310066">
    <property type="component" value="Unassembled WGS sequence"/>
</dbReference>
<organism evidence="9 10">
    <name type="scientific">Friedmanniomyces endolithicus</name>
    <dbReference type="NCBI Taxonomy" id="329885"/>
    <lineage>
        <taxon>Eukaryota</taxon>
        <taxon>Fungi</taxon>
        <taxon>Dikarya</taxon>
        <taxon>Ascomycota</taxon>
        <taxon>Pezizomycotina</taxon>
        <taxon>Dothideomycetes</taxon>
        <taxon>Dothideomycetidae</taxon>
        <taxon>Mycosphaerellales</taxon>
        <taxon>Teratosphaeriaceae</taxon>
        <taxon>Friedmanniomyces</taxon>
    </lineage>
</organism>
<dbReference type="Gene3D" id="3.40.30.10">
    <property type="entry name" value="Glutaredoxin"/>
    <property type="match status" value="1"/>
</dbReference>
<dbReference type="AlphaFoldDB" id="A0A4U0UU41"/>
<evidence type="ECO:0000313" key="9">
    <source>
        <dbReference type="EMBL" id="TKA38606.1"/>
    </source>
</evidence>
<dbReference type="OrthoDB" id="4136894at2759"/>
<dbReference type="EMBL" id="JAUJLE010000159">
    <property type="protein sequence ID" value="KAK0973716.1"/>
    <property type="molecule type" value="Genomic_DNA"/>
</dbReference>
<evidence type="ECO:0000313" key="11">
    <source>
        <dbReference type="Proteomes" id="UP001175353"/>
    </source>
</evidence>
<evidence type="ECO:0000256" key="6">
    <source>
        <dbReference type="ARBA" id="ARBA00035180"/>
    </source>
</evidence>
<dbReference type="Proteomes" id="UP001175353">
    <property type="component" value="Unassembled WGS sequence"/>
</dbReference>
<name>A0A4U0UU41_9PEZI</name>
<comment type="similarity">
    <text evidence="2">Belongs to the mitochondrion-specific ribosomal protein mL53 family.</text>
</comment>
<dbReference type="Pfam" id="PF10780">
    <property type="entry name" value="MRP_L53"/>
    <property type="match status" value="1"/>
</dbReference>
<dbReference type="STRING" id="329885.A0A4U0UU41"/>
<dbReference type="GO" id="GO:0005762">
    <property type="term" value="C:mitochondrial large ribosomal subunit"/>
    <property type="evidence" value="ECO:0007669"/>
    <property type="project" value="TreeGrafter"/>
</dbReference>
<gene>
    <name evidence="7" type="primary">MRPL44_1</name>
    <name evidence="9" type="ORF">B0A54_09541</name>
    <name evidence="7" type="ORF">LTR82_006491</name>
    <name evidence="8" type="ORF">LTR91_014657</name>
</gene>
<dbReference type="PANTHER" id="PTHR28236:SF1">
    <property type="entry name" value="LARGE RIBOSOMAL SUBUNIT PROTEIN ML53"/>
    <property type="match status" value="1"/>
</dbReference>
<reference evidence="9 10" key="1">
    <citation type="submission" date="2017-03" db="EMBL/GenBank/DDBJ databases">
        <title>Genomes of endolithic fungi from Antarctica.</title>
        <authorList>
            <person name="Coleine C."/>
            <person name="Masonjones S."/>
            <person name="Stajich J.E."/>
        </authorList>
    </citation>
    <scope>NUCLEOTIDE SEQUENCE [LARGE SCALE GENOMIC DNA]</scope>
    <source>
        <strain evidence="9 10">CCFEE 5311</strain>
    </source>
</reference>
<reference evidence="8" key="3">
    <citation type="submission" date="2023-06" db="EMBL/GenBank/DDBJ databases">
        <title>Black Yeasts Isolated from many extreme environments.</title>
        <authorList>
            <person name="Coleine C."/>
            <person name="Stajich J.E."/>
            <person name="Selbmann L."/>
        </authorList>
    </citation>
    <scope>NUCLEOTIDE SEQUENCE</scope>
    <source>
        <strain evidence="8">CCFEE 5200</strain>
    </source>
</reference>
<dbReference type="PANTHER" id="PTHR28236">
    <property type="entry name" value="54S RIBOSOMAL PROTEIN L44, MITOCHONDRIAL"/>
    <property type="match status" value="1"/>
</dbReference>
<evidence type="ECO:0000313" key="8">
    <source>
        <dbReference type="EMBL" id="KAK0973716.1"/>
    </source>
</evidence>
<dbReference type="EMBL" id="NAJP01000044">
    <property type="protein sequence ID" value="TKA38606.1"/>
    <property type="molecule type" value="Genomic_DNA"/>
</dbReference>
<dbReference type="EMBL" id="JASUXU010000016">
    <property type="protein sequence ID" value="KAK0322532.1"/>
    <property type="molecule type" value="Genomic_DNA"/>
</dbReference>
<reference evidence="7" key="2">
    <citation type="submission" date="2021-12" db="EMBL/GenBank/DDBJ databases">
        <title>Black yeast isolated from Biological Soil Crust.</title>
        <authorList>
            <person name="Kurbessoian T."/>
        </authorList>
    </citation>
    <scope>NUCLEOTIDE SEQUENCE</scope>
    <source>
        <strain evidence="7">CCFEE 5208</strain>
    </source>
</reference>
<keyword evidence="11" id="KW-1185">Reference proteome</keyword>
<proteinExistence type="inferred from homology"/>
<keyword evidence="5" id="KW-0687">Ribonucleoprotein</keyword>
<evidence type="ECO:0000256" key="4">
    <source>
        <dbReference type="ARBA" id="ARBA00023128"/>
    </source>
</evidence>
<dbReference type="GO" id="GO:0003735">
    <property type="term" value="F:structural constituent of ribosome"/>
    <property type="evidence" value="ECO:0007669"/>
    <property type="project" value="TreeGrafter"/>
</dbReference>
<evidence type="ECO:0000256" key="2">
    <source>
        <dbReference type="ARBA" id="ARBA00005557"/>
    </source>
</evidence>
<dbReference type="InterPro" id="IPR042776">
    <property type="entry name" value="Ribosomal_mL53_fung"/>
</dbReference>
<evidence type="ECO:0000256" key="5">
    <source>
        <dbReference type="ARBA" id="ARBA00023274"/>
    </source>
</evidence>
<keyword evidence="4" id="KW-0496">Mitochondrion</keyword>
<dbReference type="InterPro" id="IPR019716">
    <property type="entry name" value="Ribosomal_mL53"/>
</dbReference>
<comment type="caution">
    <text evidence="9">The sequence shown here is derived from an EMBL/GenBank/DDBJ whole genome shotgun (WGS) entry which is preliminary data.</text>
</comment>
<dbReference type="Proteomes" id="UP001168146">
    <property type="component" value="Unassembled WGS sequence"/>
</dbReference>
<accession>A0A4U0UU41</accession>
<evidence type="ECO:0000313" key="10">
    <source>
        <dbReference type="Proteomes" id="UP000310066"/>
    </source>
</evidence>
<comment type="subcellular location">
    <subcellularLocation>
        <location evidence="1">Mitochondrion</location>
    </subcellularLocation>
</comment>
<evidence type="ECO:0000256" key="3">
    <source>
        <dbReference type="ARBA" id="ARBA00022980"/>
    </source>
</evidence>